<accession>A0A1Q2SKI1</accession>
<dbReference type="Pfam" id="PF00702">
    <property type="entry name" value="Hydrolase"/>
    <property type="match status" value="1"/>
</dbReference>
<dbReference type="InterPro" id="IPR008250">
    <property type="entry name" value="ATPase_P-typ_transduc_dom_A_sf"/>
</dbReference>
<dbReference type="SUPFAM" id="SSF81665">
    <property type="entry name" value="Calcium ATPase, transmembrane domain M"/>
    <property type="match status" value="1"/>
</dbReference>
<organism evidence="14 15">
    <name type="scientific">Candidatus Nitrosoglobus terrae</name>
    <dbReference type="NCBI Taxonomy" id="1630141"/>
    <lineage>
        <taxon>Bacteria</taxon>
        <taxon>Pseudomonadati</taxon>
        <taxon>Pseudomonadota</taxon>
        <taxon>Gammaproteobacteria</taxon>
        <taxon>Chromatiales</taxon>
        <taxon>Chromatiaceae</taxon>
        <taxon>Candidatus Nitrosoglobus</taxon>
    </lineage>
</organism>
<evidence type="ECO:0000256" key="11">
    <source>
        <dbReference type="RuleBase" id="RU362081"/>
    </source>
</evidence>
<keyword evidence="15" id="KW-1185">Reference proteome</keyword>
<feature type="transmembrane region" description="Helical" evidence="11">
    <location>
        <begin position="287"/>
        <end position="305"/>
    </location>
</feature>
<dbReference type="PROSITE" id="PS00154">
    <property type="entry name" value="ATPASE_E1_E2"/>
    <property type="match status" value="1"/>
</dbReference>
<dbReference type="PRINTS" id="PR00943">
    <property type="entry name" value="CUATPASE"/>
</dbReference>
<dbReference type="SFLD" id="SFLDS00003">
    <property type="entry name" value="Haloacid_Dehalogenase"/>
    <property type="match status" value="1"/>
</dbReference>
<keyword evidence="6 11" id="KW-0547">Nucleotide-binding</keyword>
<dbReference type="GO" id="GO:0005507">
    <property type="term" value="F:copper ion binding"/>
    <property type="evidence" value="ECO:0007669"/>
    <property type="project" value="TreeGrafter"/>
</dbReference>
<feature type="transmembrane region" description="Helical" evidence="11">
    <location>
        <begin position="213"/>
        <end position="235"/>
    </location>
</feature>
<sequence>MANIYGQLQACHLGSGTANPSVYICPMHPDVQQEGSGNCPKCGMNLEQKIDTSAREKTQYTCPMHPGVMKDKPGDCPICGMALEPRTVVTLEEEKNPELVDMLKRFWISVALVIPLVLIAMRDMFFWEFPENIASPQMLNFVEFGLATPIVLWGGRPFLIRGWRSVISDEIGVLALLRRFISWASILFITPLIIIFVGDVIPGSFSKHLISNSYLVTIELWLGSIFILWSSWPYLVHSWRPVFNLNLNMFTLISLGVVFAYAYSIVATLFPNLFPPSFRQESGEVDVYFEAAGVIITLVLLGQVLEIKARAQTRSAIKSLLGLAPRTARRVRARGIEEDIPLHFIRPGDRLRVRPGEKIPVDGIVIEGVSSVDESMITGESIPVQKTVDDQVIGATINNTGGLEIKVTRVGAETVLAQIVRMVSEAQHSRAPIQRLADQVAAYLVPAVVLIAIITFIIWAMFGPEPRMVHALINCVAVLIIACPCALGLATPMSIMVATGKGANAGVLFKNAEVIEVMRKIDTLVIDKTGTLTEGKPVVSQIIVINGFNGNDILRLGGSLELVSEHPLAAAVVSKAKEKKIKLTPVRDFQSLTGKGVIGQVKGRQVAIGNEKLLEELGLSPGPLSHHAEALRVEGQTAMFVIIDGRLAGIIGITDPIKATTPKAIAMLHQEGVRIIMLTGDNQATAESVARELGITQVEAGVLPERKVEVIKQLQKEGHLVAMAGDGINDAPALAQAQVGIAMGNGTDIAIESASITLVRGDLSGIVRARRLSHSTMQNIKQNLFFAFIYNLLGIPVAAGLLYPFFGILLSPMVAAAAMSFSSISIIINALRLRLIRL</sequence>
<feature type="transmembrane region" description="Helical" evidence="11">
    <location>
        <begin position="247"/>
        <end position="267"/>
    </location>
</feature>
<dbReference type="InterPro" id="IPR018303">
    <property type="entry name" value="ATPase_P-typ_P_site"/>
</dbReference>
<feature type="transmembrane region" description="Helical" evidence="11">
    <location>
        <begin position="106"/>
        <end position="127"/>
    </location>
</feature>
<dbReference type="PRINTS" id="PR00119">
    <property type="entry name" value="CATATPASE"/>
</dbReference>
<feature type="transmembrane region" description="Helical" evidence="11">
    <location>
        <begin position="139"/>
        <end position="159"/>
    </location>
</feature>
<comment type="similarity">
    <text evidence="2 11">Belongs to the cation transport ATPase (P-type) (TC 3.A.3) family. Type IB subfamily.</text>
</comment>
<evidence type="ECO:0000256" key="10">
    <source>
        <dbReference type="ARBA" id="ARBA00023136"/>
    </source>
</evidence>
<dbReference type="InterPro" id="IPR045800">
    <property type="entry name" value="HMBD"/>
</dbReference>
<dbReference type="SFLD" id="SFLDG00002">
    <property type="entry name" value="C1.7:_P-type_atpase_like"/>
    <property type="match status" value="1"/>
</dbReference>
<evidence type="ECO:0000256" key="6">
    <source>
        <dbReference type="ARBA" id="ARBA00022741"/>
    </source>
</evidence>
<comment type="subcellular location">
    <subcellularLocation>
        <location evidence="1">Cell membrane</location>
        <topology evidence="1">Multi-pass membrane protein</topology>
    </subcellularLocation>
</comment>
<reference evidence="14 15" key="1">
    <citation type="journal article" date="2017" name="ISME J.">
        <title>An acid-tolerant ammonia-oxidizing ?-proteobacterium from soil.</title>
        <authorList>
            <person name="Hayatsu M."/>
            <person name="Tago K."/>
            <person name="Uchiyama I."/>
            <person name="Toyoda A."/>
            <person name="Wang Y."/>
            <person name="Shimomura Y."/>
            <person name="Okubo T."/>
            <person name="Kurisu F."/>
            <person name="Hirono Y."/>
            <person name="Nonaka K."/>
            <person name="Akiyama H."/>
            <person name="Itoh T."/>
            <person name="Takami H."/>
        </authorList>
    </citation>
    <scope>NUCLEOTIDE SEQUENCE [LARGE SCALE GENOMIC DNA]</scope>
    <source>
        <strain evidence="14 15">TAO100</strain>
    </source>
</reference>
<evidence type="ECO:0000256" key="2">
    <source>
        <dbReference type="ARBA" id="ARBA00006024"/>
    </source>
</evidence>
<evidence type="ECO:0000256" key="1">
    <source>
        <dbReference type="ARBA" id="ARBA00004651"/>
    </source>
</evidence>
<evidence type="ECO:0000256" key="5">
    <source>
        <dbReference type="ARBA" id="ARBA00022723"/>
    </source>
</evidence>
<gene>
    <name evidence="14" type="ORF">TAO_0276</name>
</gene>
<dbReference type="PANTHER" id="PTHR43520">
    <property type="entry name" value="ATP7, ISOFORM B"/>
    <property type="match status" value="1"/>
</dbReference>
<feature type="domain" description="Heavy metal binding" evidence="13">
    <location>
        <begin position="22"/>
        <end position="49"/>
    </location>
</feature>
<dbReference type="Pfam" id="PF00122">
    <property type="entry name" value="E1-E2_ATPase"/>
    <property type="match status" value="1"/>
</dbReference>
<dbReference type="InterPro" id="IPR044492">
    <property type="entry name" value="P_typ_ATPase_HD_dom"/>
</dbReference>
<keyword evidence="7 11" id="KW-0067">ATP-binding</keyword>
<dbReference type="Proteomes" id="UP000243679">
    <property type="component" value="Chromosome"/>
</dbReference>
<feature type="domain" description="P-type ATPase A" evidence="12">
    <location>
        <begin position="323"/>
        <end position="423"/>
    </location>
</feature>
<evidence type="ECO:0000256" key="3">
    <source>
        <dbReference type="ARBA" id="ARBA00022475"/>
    </source>
</evidence>
<dbReference type="NCBIfam" id="TIGR01525">
    <property type="entry name" value="ATPase-IB_hvy"/>
    <property type="match status" value="1"/>
</dbReference>
<dbReference type="InterPro" id="IPR023299">
    <property type="entry name" value="ATPase_P-typ_cyto_dom_N"/>
</dbReference>
<dbReference type="SFLD" id="SFLDF00027">
    <property type="entry name" value="p-type_atpase"/>
    <property type="match status" value="1"/>
</dbReference>
<feature type="transmembrane region" description="Helical" evidence="11">
    <location>
        <begin position="440"/>
        <end position="462"/>
    </location>
</feature>
<feature type="transmembrane region" description="Helical" evidence="11">
    <location>
        <begin position="784"/>
        <end position="803"/>
    </location>
</feature>
<dbReference type="Pfam" id="PF19335">
    <property type="entry name" value="HMBD"/>
    <property type="match status" value="2"/>
</dbReference>
<evidence type="ECO:0000256" key="4">
    <source>
        <dbReference type="ARBA" id="ARBA00022692"/>
    </source>
</evidence>
<evidence type="ECO:0000313" key="14">
    <source>
        <dbReference type="EMBL" id="BAW79646.1"/>
    </source>
</evidence>
<dbReference type="GO" id="GO:0060003">
    <property type="term" value="P:copper ion export"/>
    <property type="evidence" value="ECO:0007669"/>
    <property type="project" value="UniProtKB-ARBA"/>
</dbReference>
<dbReference type="GO" id="GO:0055070">
    <property type="term" value="P:copper ion homeostasis"/>
    <property type="evidence" value="ECO:0007669"/>
    <property type="project" value="TreeGrafter"/>
</dbReference>
<dbReference type="InterPro" id="IPR059000">
    <property type="entry name" value="ATPase_P-type_domA"/>
</dbReference>
<feature type="transmembrane region" description="Helical" evidence="11">
    <location>
        <begin position="180"/>
        <end position="201"/>
    </location>
</feature>
<dbReference type="InterPro" id="IPR023214">
    <property type="entry name" value="HAD_sf"/>
</dbReference>
<dbReference type="InterPro" id="IPR027256">
    <property type="entry name" value="P-typ_ATPase_IB"/>
</dbReference>
<dbReference type="EMBL" id="AP014836">
    <property type="protein sequence ID" value="BAW79646.1"/>
    <property type="molecule type" value="Genomic_DNA"/>
</dbReference>
<dbReference type="GO" id="GO:0005524">
    <property type="term" value="F:ATP binding"/>
    <property type="evidence" value="ECO:0007669"/>
    <property type="project" value="UniProtKB-UniRule"/>
</dbReference>
<dbReference type="GO" id="GO:0005886">
    <property type="term" value="C:plasma membrane"/>
    <property type="evidence" value="ECO:0007669"/>
    <property type="project" value="UniProtKB-SubCell"/>
</dbReference>
<dbReference type="SUPFAM" id="SSF81653">
    <property type="entry name" value="Calcium ATPase, transduction domain A"/>
    <property type="match status" value="1"/>
</dbReference>
<proteinExistence type="inferred from homology"/>
<keyword evidence="3 11" id="KW-1003">Cell membrane</keyword>
<dbReference type="Gene3D" id="3.40.50.1000">
    <property type="entry name" value="HAD superfamily/HAD-like"/>
    <property type="match status" value="1"/>
</dbReference>
<dbReference type="FunFam" id="2.70.150.10:FF:000020">
    <property type="entry name" value="Copper-exporting P-type ATPase A"/>
    <property type="match status" value="1"/>
</dbReference>
<dbReference type="InterPro" id="IPR023298">
    <property type="entry name" value="ATPase_P-typ_TM_dom_sf"/>
</dbReference>
<keyword evidence="9 11" id="KW-1133">Transmembrane helix</keyword>
<dbReference type="RefSeq" id="WP_197702498.1">
    <property type="nucleotide sequence ID" value="NZ_AP014836.1"/>
</dbReference>
<feature type="transmembrane region" description="Helical" evidence="11">
    <location>
        <begin position="468"/>
        <end position="491"/>
    </location>
</feature>
<dbReference type="PANTHER" id="PTHR43520:SF8">
    <property type="entry name" value="P-TYPE CU(+) TRANSPORTER"/>
    <property type="match status" value="1"/>
</dbReference>
<keyword evidence="4 11" id="KW-0812">Transmembrane</keyword>
<dbReference type="NCBIfam" id="TIGR01494">
    <property type="entry name" value="ATPase_P-type"/>
    <property type="match status" value="1"/>
</dbReference>
<evidence type="ECO:0000313" key="15">
    <source>
        <dbReference type="Proteomes" id="UP000243679"/>
    </source>
</evidence>
<protein>
    <submittedName>
        <fullName evidence="14">Copper-translocating P-type ATPase</fullName>
    </submittedName>
</protein>
<keyword evidence="5 11" id="KW-0479">Metal-binding</keyword>
<evidence type="ECO:0000259" key="12">
    <source>
        <dbReference type="Pfam" id="PF00122"/>
    </source>
</evidence>
<dbReference type="CDD" id="cd02094">
    <property type="entry name" value="P-type_ATPase_Cu-like"/>
    <property type="match status" value="1"/>
</dbReference>
<evidence type="ECO:0000256" key="8">
    <source>
        <dbReference type="ARBA" id="ARBA00022967"/>
    </source>
</evidence>
<evidence type="ECO:0000259" key="13">
    <source>
        <dbReference type="Pfam" id="PF19335"/>
    </source>
</evidence>
<dbReference type="AlphaFoldDB" id="A0A1Q2SKI1"/>
<dbReference type="NCBIfam" id="TIGR01511">
    <property type="entry name" value="ATPase-IB1_Cu"/>
    <property type="match status" value="1"/>
</dbReference>
<evidence type="ECO:0000256" key="9">
    <source>
        <dbReference type="ARBA" id="ARBA00022989"/>
    </source>
</evidence>
<feature type="domain" description="Heavy metal binding" evidence="13">
    <location>
        <begin position="60"/>
        <end position="85"/>
    </location>
</feature>
<name>A0A1Q2SKI1_9GAMM</name>
<dbReference type="InterPro" id="IPR001757">
    <property type="entry name" value="P_typ_ATPase"/>
</dbReference>
<feature type="transmembrane region" description="Helical" evidence="11">
    <location>
        <begin position="809"/>
        <end position="831"/>
    </location>
</feature>
<dbReference type="KEGG" id="ntt:TAO_0276"/>
<keyword evidence="8" id="KW-1278">Translocase</keyword>
<keyword evidence="10 11" id="KW-0472">Membrane</keyword>
<dbReference type="GO" id="GO:0043682">
    <property type="term" value="F:P-type divalent copper transporter activity"/>
    <property type="evidence" value="ECO:0007669"/>
    <property type="project" value="TreeGrafter"/>
</dbReference>
<dbReference type="Gene3D" id="2.70.150.10">
    <property type="entry name" value="Calcium-transporting ATPase, cytoplasmic transduction domain A"/>
    <property type="match status" value="1"/>
</dbReference>
<evidence type="ECO:0000256" key="7">
    <source>
        <dbReference type="ARBA" id="ARBA00022840"/>
    </source>
</evidence>
<dbReference type="Gene3D" id="3.40.1110.10">
    <property type="entry name" value="Calcium-transporting ATPase, cytoplasmic domain N"/>
    <property type="match status" value="1"/>
</dbReference>
<dbReference type="InterPro" id="IPR036412">
    <property type="entry name" value="HAD-like_sf"/>
</dbReference>
<dbReference type="GO" id="GO:0016887">
    <property type="term" value="F:ATP hydrolysis activity"/>
    <property type="evidence" value="ECO:0007669"/>
    <property type="project" value="InterPro"/>
</dbReference>
<dbReference type="SUPFAM" id="SSF56784">
    <property type="entry name" value="HAD-like"/>
    <property type="match status" value="1"/>
</dbReference>